<comment type="caution">
    <text evidence="15">The sequence shown here is derived from an EMBL/GenBank/DDBJ whole genome shotgun (WGS) entry which is preliminary data.</text>
</comment>
<evidence type="ECO:0000256" key="1">
    <source>
        <dbReference type="ARBA" id="ARBA00004571"/>
    </source>
</evidence>
<dbReference type="InterPro" id="IPR036942">
    <property type="entry name" value="Beta-barrel_TonB_sf"/>
</dbReference>
<dbReference type="CDD" id="cd01347">
    <property type="entry name" value="ligand_gated_channel"/>
    <property type="match status" value="1"/>
</dbReference>
<keyword evidence="3 11" id="KW-0813">Transport</keyword>
<keyword evidence="6" id="KW-0732">Signal</keyword>
<keyword evidence="9" id="KW-0675">Receptor</keyword>
<dbReference type="GO" id="GO:0015344">
    <property type="term" value="F:siderophore uptake transmembrane transporter activity"/>
    <property type="evidence" value="ECO:0007669"/>
    <property type="project" value="TreeGrafter"/>
</dbReference>
<evidence type="ECO:0000313" key="16">
    <source>
        <dbReference type="Proteomes" id="UP000237811"/>
    </source>
</evidence>
<dbReference type="InterPro" id="IPR039426">
    <property type="entry name" value="TonB-dep_rcpt-like"/>
</dbReference>
<evidence type="ECO:0000256" key="10">
    <source>
        <dbReference type="ARBA" id="ARBA00023237"/>
    </source>
</evidence>
<dbReference type="GO" id="GO:0009279">
    <property type="term" value="C:cell outer membrane"/>
    <property type="evidence" value="ECO:0007669"/>
    <property type="project" value="UniProtKB-SubCell"/>
</dbReference>
<evidence type="ECO:0000256" key="11">
    <source>
        <dbReference type="PROSITE-ProRule" id="PRU01360"/>
    </source>
</evidence>
<feature type="domain" description="TonB-dependent receptor-like beta-barrel" evidence="13">
    <location>
        <begin position="253"/>
        <end position="721"/>
    </location>
</feature>
<evidence type="ECO:0000256" key="9">
    <source>
        <dbReference type="ARBA" id="ARBA00023170"/>
    </source>
</evidence>
<keyword evidence="5 11" id="KW-0812">Transmembrane</keyword>
<comment type="similarity">
    <text evidence="2 11 12">Belongs to the TonB-dependent receptor family.</text>
</comment>
<dbReference type="Proteomes" id="UP000237811">
    <property type="component" value="Unassembled WGS sequence"/>
</dbReference>
<protein>
    <recommendedName>
        <fullName evidence="17">TonB-dependent receptor</fullName>
    </recommendedName>
</protein>
<keyword evidence="8 11" id="KW-0472">Membrane</keyword>
<accession>A0AB37APH8</accession>
<dbReference type="PROSITE" id="PS52016">
    <property type="entry name" value="TONB_DEPENDENT_REC_3"/>
    <property type="match status" value="1"/>
</dbReference>
<dbReference type="PANTHER" id="PTHR30069:SF29">
    <property type="entry name" value="HEMOGLOBIN AND HEMOGLOBIN-HAPTOGLOBIN-BINDING PROTEIN 1-RELATED"/>
    <property type="match status" value="1"/>
</dbReference>
<keyword evidence="10 11" id="KW-0998">Cell outer membrane</keyword>
<dbReference type="Gene3D" id="2.170.130.10">
    <property type="entry name" value="TonB-dependent receptor, plug domain"/>
    <property type="match status" value="1"/>
</dbReference>
<dbReference type="RefSeq" id="WP_105777534.1">
    <property type="nucleotide sequence ID" value="NZ_PVFQ01000024.1"/>
</dbReference>
<keyword evidence="4 11" id="KW-1134">Transmembrane beta strand</keyword>
<dbReference type="PANTHER" id="PTHR30069">
    <property type="entry name" value="TONB-DEPENDENT OUTER MEMBRANE RECEPTOR"/>
    <property type="match status" value="1"/>
</dbReference>
<dbReference type="SUPFAM" id="SSF56935">
    <property type="entry name" value="Porins"/>
    <property type="match status" value="1"/>
</dbReference>
<reference evidence="15 16" key="1">
    <citation type="submission" date="2018-03" db="EMBL/GenBank/DDBJ databases">
        <authorList>
            <person name="Nguyen K."/>
            <person name="Fouts D."/>
            <person name="Sutton G."/>
        </authorList>
    </citation>
    <scope>NUCLEOTIDE SEQUENCE [LARGE SCALE GENOMIC DNA]</scope>
    <source>
        <strain evidence="15 16">AU14328</strain>
    </source>
</reference>
<organism evidence="15 16">
    <name type="scientific">Burkholderia multivorans</name>
    <dbReference type="NCBI Taxonomy" id="87883"/>
    <lineage>
        <taxon>Bacteria</taxon>
        <taxon>Pseudomonadati</taxon>
        <taxon>Pseudomonadota</taxon>
        <taxon>Betaproteobacteria</taxon>
        <taxon>Burkholderiales</taxon>
        <taxon>Burkholderiaceae</taxon>
        <taxon>Burkholderia</taxon>
        <taxon>Burkholderia cepacia complex</taxon>
    </lineage>
</organism>
<dbReference type="Pfam" id="PF00593">
    <property type="entry name" value="TonB_dep_Rec_b-barrel"/>
    <property type="match status" value="1"/>
</dbReference>
<dbReference type="GO" id="GO:0044718">
    <property type="term" value="P:siderophore transmembrane transport"/>
    <property type="evidence" value="ECO:0007669"/>
    <property type="project" value="TreeGrafter"/>
</dbReference>
<comment type="subcellular location">
    <subcellularLocation>
        <location evidence="1 11">Cell outer membrane</location>
        <topology evidence="1 11">Multi-pass membrane protein</topology>
    </subcellularLocation>
</comment>
<evidence type="ECO:0000259" key="14">
    <source>
        <dbReference type="Pfam" id="PF07715"/>
    </source>
</evidence>
<evidence type="ECO:0000256" key="3">
    <source>
        <dbReference type="ARBA" id="ARBA00022448"/>
    </source>
</evidence>
<evidence type="ECO:0008006" key="17">
    <source>
        <dbReference type="Google" id="ProtNLM"/>
    </source>
</evidence>
<name>A0AB37APH8_9BURK</name>
<evidence type="ECO:0000256" key="5">
    <source>
        <dbReference type="ARBA" id="ARBA00022692"/>
    </source>
</evidence>
<dbReference type="AlphaFoldDB" id="A0AB37APH8"/>
<dbReference type="InterPro" id="IPR000531">
    <property type="entry name" value="Beta-barrel_TonB"/>
</dbReference>
<evidence type="ECO:0000256" key="2">
    <source>
        <dbReference type="ARBA" id="ARBA00009810"/>
    </source>
</evidence>
<evidence type="ECO:0000256" key="12">
    <source>
        <dbReference type="RuleBase" id="RU003357"/>
    </source>
</evidence>
<proteinExistence type="inferred from homology"/>
<evidence type="ECO:0000313" key="15">
    <source>
        <dbReference type="EMBL" id="PRE45404.1"/>
    </source>
</evidence>
<sequence>MKTKRRPLRADVVGMRTPMPRPANTVSPEAQGRRAYLPLGMAIATLCASFVASHSAKAAEGPPVVAGSPGAASDAAATLPSVTVSATKGSSLDQMDLSTSVLNRNQVSDAPATTVDQIVNKIPGVYTPQTSTFALHPTSSIVSIRGFGNAYGTKTLVLVDGIPINDGYFRTVDWSLVPKGQVESIQVIRGGGATSLWGNLAMGGVIDIITREPKAEEKSVDVMYGSFNTRSADTAITLFSTPVLTVGLNASTYHTDGYNQTPSQYRNASDVATSGFANNVSLSFYLTPDAASKYYLEIYDHEKHEDGVIYANANNSWEKYGFRAGGTHRFEDGSSLNAYVWLDRTNFATQNATQTGGYSLSTPTAGYSYVSQIESAPYKTGGGSVYWQKDIGPIHDLKVGMDYRYIGVDDQNSLYSVTGANTSTFQAHGQHQFFGLFSQGTYRFDAVPLDVTLGLRGDYWRAGNASIAGQSLSGSLDQQLANSSKLTFNPRLGAKYYFDNGLDLRAAVYRDFSAPGMNQMYRSYVSGGTYNSTNPNLVPETNVGEEIGFDFKRDLYNVSFTAFHNRVHDFIDYPSLCSSAATCSGYIAGTGLSGITSVRQYRNVGTATIKGIELMGDVKVTPSISLTSGLTWTEAYLTESNFPAASPTNSQIGQIPRWIWTGGVNWHPLSTVTLSAQVKAWPGYWYNTAHNVWNSGAAVVDLGASWHVSKTVELYGLIQNLGGHYYYDTGAQGTTTAPQLGQPFSVYGGIRVTL</sequence>
<dbReference type="InterPro" id="IPR037066">
    <property type="entry name" value="Plug_dom_sf"/>
</dbReference>
<evidence type="ECO:0000256" key="6">
    <source>
        <dbReference type="ARBA" id="ARBA00022729"/>
    </source>
</evidence>
<dbReference type="Gene3D" id="2.40.170.20">
    <property type="entry name" value="TonB-dependent receptor, beta-barrel domain"/>
    <property type="match status" value="1"/>
</dbReference>
<dbReference type="InterPro" id="IPR012910">
    <property type="entry name" value="Plug_dom"/>
</dbReference>
<evidence type="ECO:0000256" key="8">
    <source>
        <dbReference type="ARBA" id="ARBA00023136"/>
    </source>
</evidence>
<evidence type="ECO:0000256" key="4">
    <source>
        <dbReference type="ARBA" id="ARBA00022452"/>
    </source>
</evidence>
<gene>
    <name evidence="15" type="ORF">C6P99_19020</name>
</gene>
<feature type="domain" description="TonB-dependent receptor plug" evidence="14">
    <location>
        <begin position="95"/>
        <end position="205"/>
    </location>
</feature>
<keyword evidence="7 12" id="KW-0798">TonB box</keyword>
<dbReference type="EMBL" id="PVFR01000058">
    <property type="protein sequence ID" value="PRE45404.1"/>
    <property type="molecule type" value="Genomic_DNA"/>
</dbReference>
<evidence type="ECO:0000256" key="7">
    <source>
        <dbReference type="ARBA" id="ARBA00023077"/>
    </source>
</evidence>
<dbReference type="Pfam" id="PF07715">
    <property type="entry name" value="Plug"/>
    <property type="match status" value="1"/>
</dbReference>
<evidence type="ECO:0000259" key="13">
    <source>
        <dbReference type="Pfam" id="PF00593"/>
    </source>
</evidence>